<dbReference type="Proteomes" id="UP000178606">
    <property type="component" value="Unassembled WGS sequence"/>
</dbReference>
<evidence type="ECO:0000313" key="2">
    <source>
        <dbReference type="EMBL" id="OGG46141.1"/>
    </source>
</evidence>
<accession>A0A1F6CAV6</accession>
<evidence type="ECO:0000256" key="1">
    <source>
        <dbReference type="SAM" id="MobiDB-lite"/>
    </source>
</evidence>
<gene>
    <name evidence="2" type="ORF">A3F84_06245</name>
</gene>
<comment type="caution">
    <text evidence="2">The sequence shown here is derived from an EMBL/GenBank/DDBJ whole genome shotgun (WGS) entry which is preliminary data.</text>
</comment>
<evidence type="ECO:0000313" key="3">
    <source>
        <dbReference type="Proteomes" id="UP000178606"/>
    </source>
</evidence>
<proteinExistence type="predicted"/>
<feature type="region of interest" description="Disordered" evidence="1">
    <location>
        <begin position="1"/>
        <end position="56"/>
    </location>
</feature>
<sequence>MNDSVRDILRKLGEDGAQDRERDRWRKRAEEVASDYHSEGDKSETEKKHDHFRRQQEFASRLGPAAERLPVMTAEEKERREKAKVSSKKLQFEGPIEKLVEKYRDPEEVFKHLSLGQLMKYELKEGKIYEKGKLIYDGEKLVKES</sequence>
<dbReference type="EMBL" id="MFKF01000340">
    <property type="protein sequence ID" value="OGG46141.1"/>
    <property type="molecule type" value="Genomic_DNA"/>
</dbReference>
<protein>
    <submittedName>
        <fullName evidence="2">Uncharacterized protein</fullName>
    </submittedName>
</protein>
<organism evidence="2 3">
    <name type="scientific">Handelsmanbacteria sp. (strain RIFCSPLOWO2_12_FULL_64_10)</name>
    <dbReference type="NCBI Taxonomy" id="1817868"/>
    <lineage>
        <taxon>Bacteria</taxon>
        <taxon>Candidatus Handelsmaniibacteriota</taxon>
    </lineage>
</organism>
<dbReference type="AlphaFoldDB" id="A0A1F6CAV6"/>
<reference evidence="2 3" key="1">
    <citation type="journal article" date="2016" name="Nat. Commun.">
        <title>Thousands of microbial genomes shed light on interconnected biogeochemical processes in an aquifer system.</title>
        <authorList>
            <person name="Anantharaman K."/>
            <person name="Brown C.T."/>
            <person name="Hug L.A."/>
            <person name="Sharon I."/>
            <person name="Castelle C.J."/>
            <person name="Probst A.J."/>
            <person name="Thomas B.C."/>
            <person name="Singh A."/>
            <person name="Wilkins M.J."/>
            <person name="Karaoz U."/>
            <person name="Brodie E.L."/>
            <person name="Williams K.H."/>
            <person name="Hubbard S.S."/>
            <person name="Banfield J.F."/>
        </authorList>
    </citation>
    <scope>NUCLEOTIDE SEQUENCE [LARGE SCALE GENOMIC DNA]</scope>
    <source>
        <strain evidence="3">RIFCSPLOWO2_12_FULL_64_10</strain>
    </source>
</reference>
<name>A0A1F6CAV6_HANXR</name>